<feature type="region of interest" description="Disordered" evidence="1">
    <location>
        <begin position="979"/>
        <end position="1020"/>
    </location>
</feature>
<dbReference type="KEGG" id="ani:ANIA_05212"/>
<feature type="compositionally biased region" description="Polar residues" evidence="1">
    <location>
        <begin position="652"/>
        <end position="671"/>
    </location>
</feature>
<feature type="compositionally biased region" description="Basic and acidic residues" evidence="1">
    <location>
        <begin position="1136"/>
        <end position="1147"/>
    </location>
</feature>
<feature type="compositionally biased region" description="Polar residues" evidence="1">
    <location>
        <begin position="720"/>
        <end position="731"/>
    </location>
</feature>
<reference evidence="3" key="1">
    <citation type="journal article" date="2005" name="Nature">
        <title>Sequencing of Aspergillus nidulans and comparative analysis with A. fumigatus and A. oryzae.</title>
        <authorList>
            <person name="Galagan J.E."/>
            <person name="Calvo S.E."/>
            <person name="Cuomo C."/>
            <person name="Ma L.J."/>
            <person name="Wortman J.R."/>
            <person name="Batzoglou S."/>
            <person name="Lee S.I."/>
            <person name="Basturkmen M."/>
            <person name="Spevak C.C."/>
            <person name="Clutterbuck J."/>
            <person name="Kapitonov V."/>
            <person name="Jurka J."/>
            <person name="Scazzocchio C."/>
            <person name="Farman M."/>
            <person name="Butler J."/>
            <person name="Purcell S."/>
            <person name="Harris S."/>
            <person name="Braus G.H."/>
            <person name="Draht O."/>
            <person name="Busch S."/>
            <person name="D'Enfert C."/>
            <person name="Bouchier C."/>
            <person name="Goldman G.H."/>
            <person name="Bell-Pedersen D."/>
            <person name="Griffiths-Jones S."/>
            <person name="Doonan J.H."/>
            <person name="Yu J."/>
            <person name="Vienken K."/>
            <person name="Pain A."/>
            <person name="Freitag M."/>
            <person name="Selker E.U."/>
            <person name="Archer D.B."/>
            <person name="Penalva M.A."/>
            <person name="Oakley B.R."/>
            <person name="Momany M."/>
            <person name="Tanaka T."/>
            <person name="Kumagai T."/>
            <person name="Asai K."/>
            <person name="Machida M."/>
            <person name="Nierman W.C."/>
            <person name="Denning D.W."/>
            <person name="Caddick M."/>
            <person name="Hynes M."/>
            <person name="Paoletti M."/>
            <person name="Fischer R."/>
            <person name="Miller B."/>
            <person name="Dyer P."/>
            <person name="Sachs M.S."/>
            <person name="Osmani S.A."/>
            <person name="Birren B.W."/>
        </authorList>
    </citation>
    <scope>NUCLEOTIDE SEQUENCE [LARGE SCALE GENOMIC DNA]</scope>
    <source>
        <strain evidence="3">FGSC A4 / ATCC 38163 / CBS 112.46 / NRRL 194 / M139</strain>
    </source>
</reference>
<dbReference type="eggNOG" id="ENOG502STJP">
    <property type="taxonomic scope" value="Eukaryota"/>
</dbReference>
<accession>C8VF88</accession>
<feature type="compositionally biased region" description="Polar residues" evidence="1">
    <location>
        <begin position="985"/>
        <end position="1010"/>
    </location>
</feature>
<dbReference type="HOGENOM" id="CLU_005842_0_0_1"/>
<dbReference type="InParanoid" id="Q5B2L8"/>
<feature type="region of interest" description="Disordered" evidence="1">
    <location>
        <begin position="1243"/>
        <end position="1332"/>
    </location>
</feature>
<proteinExistence type="predicted"/>
<dbReference type="OMA" id="YEDFFCS"/>
<feature type="compositionally biased region" description="Basic and acidic residues" evidence="1">
    <location>
        <begin position="1281"/>
        <end position="1290"/>
    </location>
</feature>
<dbReference type="OrthoDB" id="3538943at2759"/>
<name>Q5B2L8_EMENI</name>
<accession>Q5B2L8</accession>
<organism evidence="2 3">
    <name type="scientific">Emericella nidulans (strain FGSC A4 / ATCC 38163 / CBS 112.46 / NRRL 194 / M139)</name>
    <name type="common">Aspergillus nidulans</name>
    <dbReference type="NCBI Taxonomy" id="227321"/>
    <lineage>
        <taxon>Eukaryota</taxon>
        <taxon>Fungi</taxon>
        <taxon>Dikarya</taxon>
        <taxon>Ascomycota</taxon>
        <taxon>Pezizomycotina</taxon>
        <taxon>Eurotiomycetes</taxon>
        <taxon>Eurotiomycetidae</taxon>
        <taxon>Eurotiales</taxon>
        <taxon>Aspergillaceae</taxon>
        <taxon>Aspergillus</taxon>
        <taxon>Aspergillus subgen. Nidulantes</taxon>
    </lineage>
</organism>
<feature type="compositionally biased region" description="Polar residues" evidence="1">
    <location>
        <begin position="1105"/>
        <end position="1126"/>
    </location>
</feature>
<reference evidence="3" key="2">
    <citation type="journal article" date="2009" name="Fungal Genet. Biol.">
        <title>The 2008 update of the Aspergillus nidulans genome annotation: a community effort.</title>
        <authorList>
            <person name="Wortman J.R."/>
            <person name="Gilsenan J.M."/>
            <person name="Joardar V."/>
            <person name="Deegan J."/>
            <person name="Clutterbuck J."/>
            <person name="Andersen M.R."/>
            <person name="Archer D."/>
            <person name="Bencina M."/>
            <person name="Braus G."/>
            <person name="Coutinho P."/>
            <person name="von Dohren H."/>
            <person name="Doonan J."/>
            <person name="Driessen A.J."/>
            <person name="Durek P."/>
            <person name="Espeso E."/>
            <person name="Fekete E."/>
            <person name="Flipphi M."/>
            <person name="Estrada C.G."/>
            <person name="Geysens S."/>
            <person name="Goldman G."/>
            <person name="de Groot P.W."/>
            <person name="Hansen K."/>
            <person name="Harris S.D."/>
            <person name="Heinekamp T."/>
            <person name="Helmstaedt K."/>
            <person name="Henrissat B."/>
            <person name="Hofmann G."/>
            <person name="Homan T."/>
            <person name="Horio T."/>
            <person name="Horiuchi H."/>
            <person name="James S."/>
            <person name="Jones M."/>
            <person name="Karaffa L."/>
            <person name="Karanyi Z."/>
            <person name="Kato M."/>
            <person name="Keller N."/>
            <person name="Kelly D.E."/>
            <person name="Kiel J.A."/>
            <person name="Kim J.M."/>
            <person name="van der Klei I.J."/>
            <person name="Klis F.M."/>
            <person name="Kovalchuk A."/>
            <person name="Krasevec N."/>
            <person name="Kubicek C.P."/>
            <person name="Liu B."/>
            <person name="Maccabe A."/>
            <person name="Meyer V."/>
            <person name="Mirabito P."/>
            <person name="Miskei M."/>
            <person name="Mos M."/>
            <person name="Mullins J."/>
            <person name="Nelson D.R."/>
            <person name="Nielsen J."/>
            <person name="Oakley B.R."/>
            <person name="Osmani S.A."/>
            <person name="Pakula T."/>
            <person name="Paszewski A."/>
            <person name="Paulsen I."/>
            <person name="Pilsyk S."/>
            <person name="Pocsi I."/>
            <person name="Punt P.J."/>
            <person name="Ram A.F."/>
            <person name="Ren Q."/>
            <person name="Robellet X."/>
            <person name="Robson G."/>
            <person name="Seiboth B."/>
            <person name="van Solingen P."/>
            <person name="Specht T."/>
            <person name="Sun J."/>
            <person name="Taheri-Talesh N."/>
            <person name="Takeshita N."/>
            <person name="Ussery D."/>
            <person name="vanKuyk P.A."/>
            <person name="Visser H."/>
            <person name="van de Vondervoort P.J."/>
            <person name="de Vries R.P."/>
            <person name="Walton J."/>
            <person name="Xiang X."/>
            <person name="Xiong Y."/>
            <person name="Zeng A.P."/>
            <person name="Brandt B.W."/>
            <person name="Cornell M.J."/>
            <person name="van den Hondel C.A."/>
            <person name="Visser J."/>
            <person name="Oliver S.G."/>
            <person name="Turner G."/>
        </authorList>
    </citation>
    <scope>GENOME REANNOTATION</scope>
    <source>
        <strain evidence="3">FGSC A4 / ATCC 38163 / CBS 112.46 / NRRL 194 / M139</strain>
    </source>
</reference>
<evidence type="ECO:0000313" key="3">
    <source>
        <dbReference type="Proteomes" id="UP000000560"/>
    </source>
</evidence>
<dbReference type="GeneID" id="2871503"/>
<dbReference type="RefSeq" id="XP_662816.1">
    <property type="nucleotide sequence ID" value="XM_657724.1"/>
</dbReference>
<gene>
    <name evidence="2" type="ORF">ANIA_05212</name>
</gene>
<feature type="region of interest" description="Disordered" evidence="1">
    <location>
        <begin position="1176"/>
        <end position="1222"/>
    </location>
</feature>
<feature type="region of interest" description="Disordered" evidence="1">
    <location>
        <begin position="352"/>
        <end position="447"/>
    </location>
</feature>
<feature type="compositionally biased region" description="Polar residues" evidence="1">
    <location>
        <begin position="679"/>
        <end position="689"/>
    </location>
</feature>
<keyword evidence="3" id="KW-1185">Reference proteome</keyword>
<feature type="compositionally biased region" description="Basic and acidic residues" evidence="1">
    <location>
        <begin position="199"/>
        <end position="211"/>
    </location>
</feature>
<feature type="compositionally biased region" description="Polar residues" evidence="1">
    <location>
        <begin position="258"/>
        <end position="273"/>
    </location>
</feature>
<feature type="compositionally biased region" description="Low complexity" evidence="1">
    <location>
        <begin position="492"/>
        <end position="502"/>
    </location>
</feature>
<sequence>MSSSNHWISLFVEHCLSSYETGRHPGSDWEDDGSNIRFSSSEQQLARITEWSEVNNVPRPRLSDLDTQIEAVLSSGSLQEYNKDFPNKPLNRDRCLGYTIQLDDFELVYEYHAGKPNVHLSGHQAIEPSQETVDSSGQNNGDGDILADGHTQHVRHQFMSQLPRSHSRSPVQSPIHDAVLNSVRQRNTHHMSTSNVSHVHPEKQGAAEGDRGTPTSVSSEPFITQAINRPCSEKATRQNFSPQKAERQSPRGAVERSGYSNSPERQPQSQLQSCEDGIPLPASPDKNAKAKIADPWEGMTGISSVDVTVPADQKELLDSNPTPWYPPPDGCQLASGNVPRALLAEWNELASRRNQIEDNKPKTVDDTRPSTPVSETSSESLADSWVETPNRTPSRGVLLPRDSSPLRDNSVRPQRAQSSGDQHSLENNTDSHMQMVEEEPVSELDRNTDPISKASVAAMAEPNAKAIAPDMVCDDGGHVLEDTQSNSRMASDDSNSNSKINNAPGARPIAPGIGHDDGHYTNVNSESQKDPAVDAGPIAKAQVDKGYQSDGSSNSDDSEKNEAPDVEISNPDPALGGEQESESSSDSEMSVAIPRPLSGSTQQETSTQTVSSPEPSLSEFAGQNVQVVETPAVLSKSRPVLSGQDASRTDLTESQSQPDKSSQSRILNTYASHEGDSNGGTSQWNSMSLPASAPDSLSCVHVMGTPLSSQVSPTQPTPRSPSNSIHTSSGPNVVEGSVPAASLYQTQSSKASSSHHEPHSSSMLSIDDLLNPSIQSSVQGSSFRPDRTSPLKRLASETDSDRGSPLKRSKLDIKPTVVKAEGGLDETIIARHQNYIINSAQSVEAAGIYEKFRGDYPNYAGNYEHFIKLCSRLRSFRERGSLQRSFLWDDFIIKNLDTYPSYLAECHYNHIKPLEYEEYFAETFSKPTYKRRSLDIPGINACAAQVVTIDESVESREPDDAKTSFTASLREQLSKLHTHSFAVQDPTSRNAVSEDGQNAAESDSTSQYSIPDSEPARAAAREHDDDYMNIDHLQETDDLHTVWENSDEDMENTGMDVDVDDTGHETASVELGDDETPTALLTPARHRFCSEPQPDSLVPDRNNKRGVSSPSTSRRNRLTIHTTPERSTLGIASKAASDESVHGDAKHALVPRNKSLTSQPTSETAIDAASGMILNTSTGSKAPSPNKDKEPAHVLTPKRNKFPNGQVVETPTPGTTSNHSGRGMIETVIENRGSAINAAANSNIEAQDTEPYPGPSPIRKTHPALRRPERPTSASAGASVPDKDHDDHIGIHNINNTNDISETEEVALSASPDPKGKGKSRQQEAEDESENENWFTSLRHIFPQRKSTKPVWSDDPHTPLKQWARADQNVLLVRNQRGGLNVPVDERGVIGRIPRKTGLNQGSEHT</sequence>
<dbReference type="VEuPathDB" id="FungiDB:AN5212"/>
<feature type="region of interest" description="Disordered" evidence="1">
    <location>
        <begin position="189"/>
        <end position="288"/>
    </location>
</feature>
<feature type="compositionally biased region" description="Basic and acidic residues" evidence="1">
    <location>
        <begin position="784"/>
        <end position="809"/>
    </location>
</feature>
<evidence type="ECO:0008006" key="4">
    <source>
        <dbReference type="Google" id="ProtNLM"/>
    </source>
</evidence>
<feature type="region of interest" description="Disordered" evidence="1">
    <location>
        <begin position="469"/>
        <end position="691"/>
    </location>
</feature>
<feature type="compositionally biased region" description="Polar residues" evidence="1">
    <location>
        <begin position="411"/>
        <end position="432"/>
    </location>
</feature>
<evidence type="ECO:0000256" key="1">
    <source>
        <dbReference type="SAM" id="MobiDB-lite"/>
    </source>
</evidence>
<feature type="region of interest" description="Disordered" evidence="1">
    <location>
        <begin position="745"/>
        <end position="764"/>
    </location>
</feature>
<feature type="region of interest" description="Disordered" evidence="1">
    <location>
        <begin position="706"/>
        <end position="736"/>
    </location>
</feature>
<feature type="region of interest" description="Disordered" evidence="1">
    <location>
        <begin position="1088"/>
        <end position="1162"/>
    </location>
</feature>
<feature type="compositionally biased region" description="Polar residues" evidence="1">
    <location>
        <begin position="1207"/>
        <end position="1220"/>
    </location>
</feature>
<dbReference type="EMBL" id="BN001305">
    <property type="protein sequence ID" value="CBF81092.1"/>
    <property type="molecule type" value="Genomic_DNA"/>
</dbReference>
<feature type="region of interest" description="Disordered" evidence="1">
    <location>
        <begin position="775"/>
        <end position="809"/>
    </location>
</feature>
<dbReference type="Proteomes" id="UP000000560">
    <property type="component" value="Chromosome V"/>
</dbReference>
<feature type="compositionally biased region" description="Polar residues" evidence="1">
    <location>
        <begin position="213"/>
        <end position="227"/>
    </location>
</feature>
<evidence type="ECO:0000313" key="2">
    <source>
        <dbReference type="EMBL" id="CBF81092.1"/>
    </source>
</evidence>
<protein>
    <recommendedName>
        <fullName evidence="4">Telomere replication protein EST3</fullName>
    </recommendedName>
</protein>
<feature type="compositionally biased region" description="Low complexity" evidence="1">
    <location>
        <begin position="598"/>
        <end position="616"/>
    </location>
</feature>
<dbReference type="STRING" id="227321.Q5B2L8"/>
<feature type="region of interest" description="Disordered" evidence="1">
    <location>
        <begin position="305"/>
        <end position="334"/>
    </location>
</feature>
<feature type="compositionally biased region" description="Basic and acidic residues" evidence="1">
    <location>
        <begin position="352"/>
        <end position="368"/>
    </location>
</feature>
<feature type="compositionally biased region" description="Low complexity" evidence="1">
    <location>
        <begin position="369"/>
        <end position="380"/>
    </location>
</feature>